<feature type="region of interest" description="Disordered" evidence="1">
    <location>
        <begin position="1091"/>
        <end position="1133"/>
    </location>
</feature>
<feature type="compositionally biased region" description="Basic and acidic residues" evidence="1">
    <location>
        <begin position="941"/>
        <end position="958"/>
    </location>
</feature>
<dbReference type="InParanoid" id="A0A286UTH3"/>
<gene>
    <name evidence="3" type="ORF">PNOK_0280100</name>
</gene>
<feature type="region of interest" description="Disordered" evidence="1">
    <location>
        <begin position="716"/>
        <end position="748"/>
    </location>
</feature>
<feature type="compositionally biased region" description="Polar residues" evidence="1">
    <location>
        <begin position="779"/>
        <end position="797"/>
    </location>
</feature>
<comment type="caution">
    <text evidence="3">The sequence shown here is derived from an EMBL/GenBank/DDBJ whole genome shotgun (WGS) entry which is preliminary data.</text>
</comment>
<feature type="compositionally biased region" description="Polar residues" evidence="1">
    <location>
        <begin position="131"/>
        <end position="141"/>
    </location>
</feature>
<evidence type="ECO:0000256" key="2">
    <source>
        <dbReference type="SAM" id="Phobius"/>
    </source>
</evidence>
<feature type="compositionally biased region" description="Low complexity" evidence="1">
    <location>
        <begin position="366"/>
        <end position="383"/>
    </location>
</feature>
<feature type="compositionally biased region" description="Polar residues" evidence="1">
    <location>
        <begin position="737"/>
        <end position="748"/>
    </location>
</feature>
<feature type="compositionally biased region" description="Low complexity" evidence="1">
    <location>
        <begin position="204"/>
        <end position="215"/>
    </location>
</feature>
<evidence type="ECO:0000256" key="1">
    <source>
        <dbReference type="SAM" id="MobiDB-lite"/>
    </source>
</evidence>
<feature type="compositionally biased region" description="Polar residues" evidence="1">
    <location>
        <begin position="181"/>
        <end position="192"/>
    </location>
</feature>
<dbReference type="EMBL" id="NBII01000002">
    <property type="protein sequence ID" value="PAV22844.1"/>
    <property type="molecule type" value="Genomic_DNA"/>
</dbReference>
<feature type="compositionally biased region" description="Polar residues" evidence="1">
    <location>
        <begin position="448"/>
        <end position="460"/>
    </location>
</feature>
<feature type="compositionally biased region" description="Low complexity" evidence="1">
    <location>
        <begin position="35"/>
        <end position="69"/>
    </location>
</feature>
<sequence>MPPSQSQSPISYDRDRTPITSPSERFRAIYDATQVSPPSVPASISVSPRPTRSASLNYSKINSSSSMGMGRRRAPSPPLPPLPPLQSPTSSHSHPHPVRSNSVGGPGIRSPQRVVRPTIIPSSSSSSSSSGMRQQKQQSANKMPPPASGPRMAIPSLRAKLGAIGKIRKLAKSDRDASVKKNASQQSVNEQRYSGDKRSQNLEGARVSGSSSSNVDSRRGRGATTPSRSEHSNIEDDWSYVDVRMNSPSASSALAPSDLAEWKMDVNTGQRILVYKNTQESQYSTRPSRPTHTAASASVTYESHSSSSNYSSSRTYYDEQDSGRPRTKPLESFDRVREQRQEYSGIDNSIRATTERSYAKSPIPPSESTYPSSSPRYTPPSTRMEQRSNYSHTTDSSPYVPARTTERRQTDTILDRSLTQSPTYTPYIEPSVPASSPYTHSTRRRETSQPPTRSRTNLESVQERYVHRRTGTETTTRVELPSQSSSGRMGRYGVYASSSATPSPSMSSPDINNVSNYVERGRSESVRPHQQSVDRNLVPRSTAKQVIPGSFEVSTESESGVSTPGSSQREQLPLSALDRNKGNVPALVKQQTRKETPLTQYMNQVSNREPVKKSIQRPGIENNSQESVPSRVEKQVEKEDAVSQLRPRGVDLHAGAASVDSNSHPLVNEDTQTTPKLQSSLAFNSISGIGPALAAAFASASTTLAEIEAIKDGQVNKSSDNATSDENKDKTKAGANPVNSAESPSSSGANALHISLLRGTEAMWGKLFGGSSSKGKEPATSNNPTDSNPKSATSDPDSGSDTETEGEIQGSRDVMLYSPLIPSATSLVEVAQSEIVTLYSDGEGGNNPYGSVQREMAYRAELRRRWEDGRGFISFDSLSTFESLQEENEEEEKSDLGRGREVRGKEGIARNQSPLVESFNAGSKSQARLGTQGVAGTTEKSSPEGEKKEKSEANGENKKGKKAKERIVWKPSDTQLSLQVCWWGYRIYLPPPVLEVLNSRSLEAAKRTALISSALTWMVENIPLSLLPPPLAPAALLLKGLIPVVGAIGTFIAWSWKAIVMFDRGRGVVLSASWVMPIVLAPSAWDEVGEEGERMPDGLGLGNRGNGGVQQAVGRGVENENEDKNEAGPSGSR</sequence>
<feature type="compositionally biased region" description="Gly residues" evidence="1">
    <location>
        <begin position="1099"/>
        <end position="1108"/>
    </location>
</feature>
<feature type="compositionally biased region" description="Low complexity" evidence="1">
    <location>
        <begin position="497"/>
        <end position="509"/>
    </location>
</feature>
<feature type="transmembrane region" description="Helical" evidence="2">
    <location>
        <begin position="1031"/>
        <end position="1056"/>
    </location>
</feature>
<keyword evidence="2" id="KW-0812">Transmembrane</keyword>
<proteinExistence type="predicted"/>
<organism evidence="3 4">
    <name type="scientific">Pyrrhoderma noxium</name>
    <dbReference type="NCBI Taxonomy" id="2282107"/>
    <lineage>
        <taxon>Eukaryota</taxon>
        <taxon>Fungi</taxon>
        <taxon>Dikarya</taxon>
        <taxon>Basidiomycota</taxon>
        <taxon>Agaricomycotina</taxon>
        <taxon>Agaricomycetes</taxon>
        <taxon>Hymenochaetales</taxon>
        <taxon>Hymenochaetaceae</taxon>
        <taxon>Pyrrhoderma</taxon>
    </lineage>
</organism>
<feature type="region of interest" description="Disordered" evidence="1">
    <location>
        <begin position="1"/>
        <end position="240"/>
    </location>
</feature>
<reference evidence="3 4" key="1">
    <citation type="journal article" date="2017" name="Mol. Ecol.">
        <title>Comparative and population genomic landscape of Phellinus noxius: A hypervariable fungus causing root rot in trees.</title>
        <authorList>
            <person name="Chung C.L."/>
            <person name="Lee T.J."/>
            <person name="Akiba M."/>
            <person name="Lee H.H."/>
            <person name="Kuo T.H."/>
            <person name="Liu D."/>
            <person name="Ke H.M."/>
            <person name="Yokoi T."/>
            <person name="Roa M.B."/>
            <person name="Lu M.J."/>
            <person name="Chang Y.Y."/>
            <person name="Ann P.J."/>
            <person name="Tsai J.N."/>
            <person name="Chen C.Y."/>
            <person name="Tzean S.S."/>
            <person name="Ota Y."/>
            <person name="Hattori T."/>
            <person name="Sahashi N."/>
            <person name="Liou R.F."/>
            <person name="Kikuchi T."/>
            <person name="Tsai I.J."/>
        </authorList>
    </citation>
    <scope>NUCLEOTIDE SEQUENCE [LARGE SCALE GENOMIC DNA]</scope>
    <source>
        <strain evidence="3 4">FFPRI411160</strain>
    </source>
</reference>
<name>A0A286UTH3_9AGAM</name>
<evidence type="ECO:0000313" key="3">
    <source>
        <dbReference type="EMBL" id="PAV22844.1"/>
    </source>
</evidence>
<feature type="compositionally biased region" description="Polar residues" evidence="1">
    <location>
        <begin position="387"/>
        <end position="397"/>
    </location>
</feature>
<feature type="region of interest" description="Disordered" evidence="1">
    <location>
        <begin position="767"/>
        <end position="813"/>
    </location>
</feature>
<feature type="compositionally biased region" description="Polar residues" evidence="1">
    <location>
        <begin position="910"/>
        <end position="929"/>
    </location>
</feature>
<feature type="compositionally biased region" description="Polar residues" evidence="1">
    <location>
        <begin position="1"/>
        <end position="10"/>
    </location>
</feature>
<feature type="region of interest" description="Disordered" evidence="1">
    <location>
        <begin position="881"/>
        <end position="964"/>
    </location>
</feature>
<dbReference type="OrthoDB" id="3247214at2759"/>
<feature type="region of interest" description="Disordered" evidence="1">
    <location>
        <begin position="609"/>
        <end position="633"/>
    </location>
</feature>
<feature type="compositionally biased region" description="Low complexity" evidence="1">
    <location>
        <begin position="296"/>
        <end position="315"/>
    </location>
</feature>
<evidence type="ECO:0000313" key="4">
    <source>
        <dbReference type="Proteomes" id="UP000217199"/>
    </source>
</evidence>
<feature type="compositionally biased region" description="Low complexity" evidence="1">
    <location>
        <begin position="549"/>
        <end position="567"/>
    </location>
</feature>
<feature type="compositionally biased region" description="Basic and acidic residues" evidence="1">
    <location>
        <begin position="321"/>
        <end position="341"/>
    </location>
</feature>
<dbReference type="STRING" id="2282107.A0A286UTH3"/>
<feature type="region of interest" description="Disordered" evidence="1">
    <location>
        <begin position="277"/>
        <end position="574"/>
    </location>
</feature>
<feature type="compositionally biased region" description="Acidic residues" evidence="1">
    <location>
        <begin position="884"/>
        <end position="893"/>
    </location>
</feature>
<protein>
    <submittedName>
        <fullName evidence="3">Uncharacterized protein</fullName>
    </submittedName>
</protein>
<dbReference type="AlphaFoldDB" id="A0A286UTH3"/>
<feature type="compositionally biased region" description="Polar residues" evidence="1">
    <location>
        <begin position="277"/>
        <end position="295"/>
    </location>
</feature>
<keyword evidence="2" id="KW-1133">Transmembrane helix</keyword>
<feature type="compositionally biased region" description="Pro residues" evidence="1">
    <location>
        <begin position="75"/>
        <end position="86"/>
    </location>
</feature>
<feature type="compositionally biased region" description="Basic and acidic residues" evidence="1">
    <location>
        <begin position="894"/>
        <end position="908"/>
    </location>
</feature>
<keyword evidence="2" id="KW-0472">Membrane</keyword>
<feature type="compositionally biased region" description="Basic and acidic residues" evidence="1">
    <location>
        <begin position="404"/>
        <end position="414"/>
    </location>
</feature>
<accession>A0A286UTH3</accession>
<keyword evidence="4" id="KW-1185">Reference proteome</keyword>
<dbReference type="Proteomes" id="UP000217199">
    <property type="component" value="Unassembled WGS sequence"/>
</dbReference>